<comment type="caution">
    <text evidence="1">The sequence shown here is derived from an EMBL/GenBank/DDBJ whole genome shotgun (WGS) entry which is preliminary data.</text>
</comment>
<accession>A0AAV4Q8G3</accession>
<dbReference type="Proteomes" id="UP001054837">
    <property type="component" value="Unassembled WGS sequence"/>
</dbReference>
<keyword evidence="2" id="KW-1185">Reference proteome</keyword>
<reference evidence="1 2" key="1">
    <citation type="submission" date="2021-06" db="EMBL/GenBank/DDBJ databases">
        <title>Caerostris darwini draft genome.</title>
        <authorList>
            <person name="Kono N."/>
            <person name="Arakawa K."/>
        </authorList>
    </citation>
    <scope>NUCLEOTIDE SEQUENCE [LARGE SCALE GENOMIC DNA]</scope>
</reference>
<proteinExistence type="predicted"/>
<protein>
    <submittedName>
        <fullName evidence="1">Uncharacterized protein</fullName>
    </submittedName>
</protein>
<dbReference type="EMBL" id="BPLQ01003956">
    <property type="protein sequence ID" value="GIY04647.1"/>
    <property type="molecule type" value="Genomic_DNA"/>
</dbReference>
<sequence length="143" mass="16490">MYWLQALPFAHRRYNGMSSLVNFPSLHPQDRPELSHNLYAVIDPLRLSFPQLALSYTNGGCVLLVQIRFRLTKSTQDVWSTANLNPPKYNIAYESREQEFSQIKSNSSSLPLKDKFRTIVSERYPANLASNKKEPSELVERES</sequence>
<dbReference type="AlphaFoldDB" id="A0AAV4Q8G3"/>
<evidence type="ECO:0000313" key="2">
    <source>
        <dbReference type="Proteomes" id="UP001054837"/>
    </source>
</evidence>
<name>A0AAV4Q8G3_9ARAC</name>
<evidence type="ECO:0000313" key="1">
    <source>
        <dbReference type="EMBL" id="GIY04647.1"/>
    </source>
</evidence>
<gene>
    <name evidence="1" type="ORF">CDAR_595941</name>
</gene>
<organism evidence="1 2">
    <name type="scientific">Caerostris darwini</name>
    <dbReference type="NCBI Taxonomy" id="1538125"/>
    <lineage>
        <taxon>Eukaryota</taxon>
        <taxon>Metazoa</taxon>
        <taxon>Ecdysozoa</taxon>
        <taxon>Arthropoda</taxon>
        <taxon>Chelicerata</taxon>
        <taxon>Arachnida</taxon>
        <taxon>Araneae</taxon>
        <taxon>Araneomorphae</taxon>
        <taxon>Entelegynae</taxon>
        <taxon>Araneoidea</taxon>
        <taxon>Araneidae</taxon>
        <taxon>Caerostris</taxon>
    </lineage>
</organism>